<dbReference type="Gene3D" id="1.10.238.10">
    <property type="entry name" value="EF-hand"/>
    <property type="match status" value="1"/>
</dbReference>
<dbReference type="STRING" id="387005.A0A183HRY1"/>
<dbReference type="InterPro" id="IPR018247">
    <property type="entry name" value="EF_Hand_1_Ca_BS"/>
</dbReference>
<dbReference type="AlphaFoldDB" id="A0A183HRY1"/>
<keyword evidence="3" id="KW-1185">Reference proteome</keyword>
<dbReference type="InterPro" id="IPR011992">
    <property type="entry name" value="EF-hand-dom_pair"/>
</dbReference>
<dbReference type="PROSITE" id="PS00018">
    <property type="entry name" value="EF_HAND_1"/>
    <property type="match status" value="1"/>
</dbReference>
<dbReference type="WBParaSite" id="OFLC_0001024201-mRNA-1">
    <property type="protein sequence ID" value="OFLC_0001024201-mRNA-1"/>
    <property type="gene ID" value="OFLC_0001024201"/>
</dbReference>
<accession>A0A183HRY1</accession>
<gene>
    <name evidence="2" type="ORF">OFLC_LOCUS10240</name>
</gene>
<evidence type="ECO:0000313" key="3">
    <source>
        <dbReference type="Proteomes" id="UP000267606"/>
    </source>
</evidence>
<organism evidence="4">
    <name type="scientific">Onchocerca flexuosa</name>
    <dbReference type="NCBI Taxonomy" id="387005"/>
    <lineage>
        <taxon>Eukaryota</taxon>
        <taxon>Metazoa</taxon>
        <taxon>Ecdysozoa</taxon>
        <taxon>Nematoda</taxon>
        <taxon>Chromadorea</taxon>
        <taxon>Rhabditida</taxon>
        <taxon>Spirurina</taxon>
        <taxon>Spiruromorpha</taxon>
        <taxon>Filarioidea</taxon>
        <taxon>Onchocercidae</taxon>
        <taxon>Onchocerca</taxon>
    </lineage>
</organism>
<reference evidence="2 3" key="2">
    <citation type="submission" date="2018-11" db="EMBL/GenBank/DDBJ databases">
        <authorList>
            <consortium name="Pathogen Informatics"/>
        </authorList>
    </citation>
    <scope>NUCLEOTIDE SEQUENCE [LARGE SCALE GENOMIC DNA]</scope>
</reference>
<keyword evidence="1" id="KW-0106">Calcium</keyword>
<name>A0A183HRY1_9BILA</name>
<evidence type="ECO:0000313" key="2">
    <source>
        <dbReference type="EMBL" id="VDO66956.1"/>
    </source>
</evidence>
<evidence type="ECO:0000256" key="1">
    <source>
        <dbReference type="ARBA" id="ARBA00022837"/>
    </source>
</evidence>
<dbReference type="SUPFAM" id="SSF47473">
    <property type="entry name" value="EF-hand"/>
    <property type="match status" value="1"/>
</dbReference>
<dbReference type="EMBL" id="UZAJ01013433">
    <property type="protein sequence ID" value="VDO66956.1"/>
    <property type="molecule type" value="Genomic_DNA"/>
</dbReference>
<sequence>MEFDQNRDSRKGASQLPAVLTDMEIERMLDPIFESDDLNQDGFISYPEFFKAQKKRAEQMRQEYEQQPPQQ</sequence>
<protein>
    <submittedName>
        <fullName evidence="4">EF-hand domain-containing protein</fullName>
    </submittedName>
</protein>
<dbReference type="Proteomes" id="UP000267606">
    <property type="component" value="Unassembled WGS sequence"/>
</dbReference>
<reference evidence="4" key="1">
    <citation type="submission" date="2016-06" db="UniProtKB">
        <authorList>
            <consortium name="WormBaseParasite"/>
        </authorList>
    </citation>
    <scope>IDENTIFICATION</scope>
</reference>
<evidence type="ECO:0000313" key="4">
    <source>
        <dbReference type="WBParaSite" id="OFLC_0001024201-mRNA-1"/>
    </source>
</evidence>
<proteinExistence type="predicted"/>